<feature type="region of interest" description="Disordered" evidence="1">
    <location>
        <begin position="120"/>
        <end position="144"/>
    </location>
</feature>
<dbReference type="Proteomes" id="UP001152622">
    <property type="component" value="Chromosome 4"/>
</dbReference>
<evidence type="ECO:0000313" key="3">
    <source>
        <dbReference type="Proteomes" id="UP001152622"/>
    </source>
</evidence>
<dbReference type="EMBL" id="JAINUF010000004">
    <property type="protein sequence ID" value="KAJ8363701.1"/>
    <property type="molecule type" value="Genomic_DNA"/>
</dbReference>
<feature type="region of interest" description="Disordered" evidence="1">
    <location>
        <begin position="20"/>
        <end position="61"/>
    </location>
</feature>
<keyword evidence="3" id="KW-1185">Reference proteome</keyword>
<proteinExistence type="predicted"/>
<evidence type="ECO:0000256" key="1">
    <source>
        <dbReference type="SAM" id="MobiDB-lite"/>
    </source>
</evidence>
<sequence length="144" mass="15861">MAGSVVEDIAGRGQGLFPSIQNGAGLHRHHRHGTQAALRPSRNTKHQPLPSPQTDFQYKPPAGMGALKRLLVLAPAVPRDGGRRGGFNLRCGGTGCRVRPHRLLREAYQICMREEKQAGALAHARSEKRLRDYKHTRLPPAPSR</sequence>
<feature type="compositionally biased region" description="Basic and acidic residues" evidence="1">
    <location>
        <begin position="124"/>
        <end position="135"/>
    </location>
</feature>
<accession>A0A9Q1FPB9</accession>
<organism evidence="2 3">
    <name type="scientific">Synaphobranchus kaupii</name>
    <name type="common">Kaup's arrowtooth eel</name>
    <dbReference type="NCBI Taxonomy" id="118154"/>
    <lineage>
        <taxon>Eukaryota</taxon>
        <taxon>Metazoa</taxon>
        <taxon>Chordata</taxon>
        <taxon>Craniata</taxon>
        <taxon>Vertebrata</taxon>
        <taxon>Euteleostomi</taxon>
        <taxon>Actinopterygii</taxon>
        <taxon>Neopterygii</taxon>
        <taxon>Teleostei</taxon>
        <taxon>Anguilliformes</taxon>
        <taxon>Synaphobranchidae</taxon>
        <taxon>Synaphobranchus</taxon>
    </lineage>
</organism>
<evidence type="ECO:0000313" key="2">
    <source>
        <dbReference type="EMBL" id="KAJ8363701.1"/>
    </source>
</evidence>
<reference evidence="2" key="1">
    <citation type="journal article" date="2023" name="Science">
        <title>Genome structures resolve the early diversification of teleost fishes.</title>
        <authorList>
            <person name="Parey E."/>
            <person name="Louis A."/>
            <person name="Montfort J."/>
            <person name="Bouchez O."/>
            <person name="Roques C."/>
            <person name="Iampietro C."/>
            <person name="Lluch J."/>
            <person name="Castinel A."/>
            <person name="Donnadieu C."/>
            <person name="Desvignes T."/>
            <person name="Floi Bucao C."/>
            <person name="Jouanno E."/>
            <person name="Wen M."/>
            <person name="Mejri S."/>
            <person name="Dirks R."/>
            <person name="Jansen H."/>
            <person name="Henkel C."/>
            <person name="Chen W.J."/>
            <person name="Zahm M."/>
            <person name="Cabau C."/>
            <person name="Klopp C."/>
            <person name="Thompson A.W."/>
            <person name="Robinson-Rechavi M."/>
            <person name="Braasch I."/>
            <person name="Lecointre G."/>
            <person name="Bobe J."/>
            <person name="Postlethwait J.H."/>
            <person name="Berthelot C."/>
            <person name="Roest Crollius H."/>
            <person name="Guiguen Y."/>
        </authorList>
    </citation>
    <scope>NUCLEOTIDE SEQUENCE</scope>
    <source>
        <strain evidence="2">WJC10195</strain>
    </source>
</reference>
<dbReference type="AlphaFoldDB" id="A0A9Q1FPB9"/>
<name>A0A9Q1FPB9_SYNKA</name>
<gene>
    <name evidence="2" type="ORF">SKAU_G00125320</name>
</gene>
<protein>
    <submittedName>
        <fullName evidence="2">Uncharacterized protein</fullName>
    </submittedName>
</protein>
<comment type="caution">
    <text evidence="2">The sequence shown here is derived from an EMBL/GenBank/DDBJ whole genome shotgun (WGS) entry which is preliminary data.</text>
</comment>